<evidence type="ECO:0008006" key="4">
    <source>
        <dbReference type="Google" id="ProtNLM"/>
    </source>
</evidence>
<accession>A0ABW5NCK8</accession>
<dbReference type="Proteomes" id="UP001597459">
    <property type="component" value="Unassembled WGS sequence"/>
</dbReference>
<reference evidence="3" key="1">
    <citation type="journal article" date="2019" name="Int. J. Syst. Evol. Microbiol.">
        <title>The Global Catalogue of Microorganisms (GCM) 10K type strain sequencing project: providing services to taxonomists for standard genome sequencing and annotation.</title>
        <authorList>
            <consortium name="The Broad Institute Genomics Platform"/>
            <consortium name="The Broad Institute Genome Sequencing Center for Infectious Disease"/>
            <person name="Wu L."/>
            <person name="Ma J."/>
        </authorList>
    </citation>
    <scope>NUCLEOTIDE SEQUENCE [LARGE SCALE GENOMIC DNA]</scope>
    <source>
        <strain evidence="3">KCTC 42423</strain>
    </source>
</reference>
<dbReference type="RefSeq" id="WP_176030050.1">
    <property type="nucleotide sequence ID" value="NZ_JBHSJV010000001.1"/>
</dbReference>
<keyword evidence="1" id="KW-0732">Signal</keyword>
<organism evidence="2 3">
    <name type="scientific">Aquimarina hainanensis</name>
    <dbReference type="NCBI Taxonomy" id="1578017"/>
    <lineage>
        <taxon>Bacteria</taxon>
        <taxon>Pseudomonadati</taxon>
        <taxon>Bacteroidota</taxon>
        <taxon>Flavobacteriia</taxon>
        <taxon>Flavobacteriales</taxon>
        <taxon>Flavobacteriaceae</taxon>
        <taxon>Aquimarina</taxon>
    </lineage>
</organism>
<proteinExistence type="predicted"/>
<evidence type="ECO:0000313" key="3">
    <source>
        <dbReference type="Proteomes" id="UP001597459"/>
    </source>
</evidence>
<keyword evidence="3" id="KW-1185">Reference proteome</keyword>
<dbReference type="InterPro" id="IPR011250">
    <property type="entry name" value="OMP/PagP_B-barrel"/>
</dbReference>
<feature type="signal peptide" evidence="1">
    <location>
        <begin position="1"/>
        <end position="20"/>
    </location>
</feature>
<feature type="chain" id="PRO_5047305965" description="Outer membrane protein beta-barrel domain-containing protein" evidence="1">
    <location>
        <begin position="21"/>
        <end position="159"/>
    </location>
</feature>
<dbReference type="Gene3D" id="2.40.160.20">
    <property type="match status" value="1"/>
</dbReference>
<name>A0ABW5NCK8_9FLAO</name>
<dbReference type="EMBL" id="JBHULX010000039">
    <property type="protein sequence ID" value="MFD2592976.1"/>
    <property type="molecule type" value="Genomic_DNA"/>
</dbReference>
<protein>
    <recommendedName>
        <fullName evidence="4">Outer membrane protein beta-barrel domain-containing protein</fullName>
    </recommendedName>
</protein>
<gene>
    <name evidence="2" type="ORF">ACFSTE_19210</name>
</gene>
<sequence length="159" mass="18317">MALRFLYSFFALFSATVIYAQNIPNHSLGIRLSGGTDLWTEVSYQKSTTQSNRIQADIGIQNKNAFDTFKLNGTYHWIFNLPNNFAWYVGPGAGITFVDHSVLDIDTDVFLFFNGDLGIEYYFDFPIQLAANFKPEIYFKEYDHDNIIFNIGLSVRYVF</sequence>
<evidence type="ECO:0000313" key="2">
    <source>
        <dbReference type="EMBL" id="MFD2592976.1"/>
    </source>
</evidence>
<comment type="caution">
    <text evidence="2">The sequence shown here is derived from an EMBL/GenBank/DDBJ whole genome shotgun (WGS) entry which is preliminary data.</text>
</comment>
<evidence type="ECO:0000256" key="1">
    <source>
        <dbReference type="SAM" id="SignalP"/>
    </source>
</evidence>
<dbReference type="SUPFAM" id="SSF56925">
    <property type="entry name" value="OMPA-like"/>
    <property type="match status" value="1"/>
</dbReference>